<dbReference type="PROSITE" id="PS50297">
    <property type="entry name" value="ANK_REP_REGION"/>
    <property type="match status" value="11"/>
</dbReference>
<protein>
    <recommendedName>
        <fullName evidence="6">Ankyrin repeat protein</fullName>
    </recommendedName>
</protein>
<dbReference type="EMBL" id="JAGHQM010000419">
    <property type="protein sequence ID" value="KAH0562061.1"/>
    <property type="molecule type" value="Genomic_DNA"/>
</dbReference>
<comment type="caution">
    <text evidence="4">The sequence shown here is derived from an EMBL/GenBank/DDBJ whole genome shotgun (WGS) entry which is preliminary data.</text>
</comment>
<feature type="repeat" description="ANK" evidence="3">
    <location>
        <begin position="375"/>
        <end position="407"/>
    </location>
</feature>
<name>A0A9P8LCZ2_9PEZI</name>
<feature type="repeat" description="ANK" evidence="3">
    <location>
        <begin position="606"/>
        <end position="638"/>
    </location>
</feature>
<dbReference type="PANTHER" id="PTHR24141:SF1">
    <property type="entry name" value="2-5A-DEPENDENT RIBONUCLEASE"/>
    <property type="match status" value="1"/>
</dbReference>
<dbReference type="SMART" id="SM00248">
    <property type="entry name" value="ANK"/>
    <property type="match status" value="12"/>
</dbReference>
<feature type="repeat" description="ANK" evidence="3">
    <location>
        <begin position="672"/>
        <end position="704"/>
    </location>
</feature>
<feature type="repeat" description="ANK" evidence="3">
    <location>
        <begin position="474"/>
        <end position="506"/>
    </location>
</feature>
<dbReference type="Gene3D" id="1.25.40.20">
    <property type="entry name" value="Ankyrin repeat-containing domain"/>
    <property type="match status" value="6"/>
</dbReference>
<evidence type="ECO:0008006" key="6">
    <source>
        <dbReference type="Google" id="ProtNLM"/>
    </source>
</evidence>
<dbReference type="GO" id="GO:0006396">
    <property type="term" value="P:RNA processing"/>
    <property type="evidence" value="ECO:0007669"/>
    <property type="project" value="TreeGrafter"/>
</dbReference>
<proteinExistence type="predicted"/>
<dbReference type="GO" id="GO:0004540">
    <property type="term" value="F:RNA nuclease activity"/>
    <property type="evidence" value="ECO:0007669"/>
    <property type="project" value="TreeGrafter"/>
</dbReference>
<feature type="repeat" description="ANK" evidence="3">
    <location>
        <begin position="441"/>
        <end position="473"/>
    </location>
</feature>
<feature type="repeat" description="ANK" evidence="3">
    <location>
        <begin position="573"/>
        <end position="605"/>
    </location>
</feature>
<sequence length="738" mass="79624">MSSGCNVSDFITIGTLAWNVYKSCKAAPDSFASISGEVLSLHAVLKEAEETVFAQPLSPEKQDRLKVVGDGCQRVLEDLQGLVNKYQKLGTQGRRTWDRMRWHVEDIAELRSRLTSNAVMLNTWISTSQADVGRRLDDFMREFREGRREGSVVSVRTVDSLSIDDKQMWRAIRKELEEIGITVAAFDANKDFIMKWFAEAMESGAFDEQIVDDDSIAGECEETVFESVAADSLYSSKDYPLEPPMLGAQSSGPQVPPDSQAIEASATATAPLRSGAKVGERPLAPPVRKILQISGILRATTLMAGISRPRKALVEALNQYNETKALEILHDKAKANVIGNRSLDSILMIASIRGYEKVVRRLLEQGANVNAKDRYGYTALHWTAMNGNEAVLKLLLEQGANADAKGENGETALHCAIKSEREALVKLLLEKGADVWAKDKIGRTALHWAAGHGNKLVVKLLLEKGAKAEMKNNKGQTALHWAAGNGHEAVVRLLLDQGANANAKDGSGDTALHWAARGGHRPVVELLLELGAKADAKDIHGHTALHWVAMNGNEAVLKLLLEQGANVDAKDESGATALHSAAEIGDKASLKLLLEQGAKVDAKDEGGATALHLAAGIGGEAALKLLLEKGAETEMKDCKGQTALHCAAWNGHRAVAELLLEQGASADAKDRDGYTALCCAARNGHEAIVKLLLEKGTNTDVEDESRMIALRLAARSGNEAVVKLLHDKGARYPGKDSL</sequence>
<feature type="repeat" description="ANK" evidence="3">
    <location>
        <begin position="408"/>
        <end position="440"/>
    </location>
</feature>
<dbReference type="Pfam" id="PF12796">
    <property type="entry name" value="Ank_2"/>
    <property type="match status" value="3"/>
</dbReference>
<dbReference type="Pfam" id="PF00023">
    <property type="entry name" value="Ank"/>
    <property type="match status" value="2"/>
</dbReference>
<dbReference type="SUPFAM" id="SSF48403">
    <property type="entry name" value="Ankyrin repeat"/>
    <property type="match status" value="1"/>
</dbReference>
<keyword evidence="5" id="KW-1185">Reference proteome</keyword>
<feature type="repeat" description="ANK" evidence="3">
    <location>
        <begin position="540"/>
        <end position="572"/>
    </location>
</feature>
<evidence type="ECO:0000256" key="1">
    <source>
        <dbReference type="ARBA" id="ARBA00022737"/>
    </source>
</evidence>
<evidence type="ECO:0000256" key="3">
    <source>
        <dbReference type="PROSITE-ProRule" id="PRU00023"/>
    </source>
</evidence>
<dbReference type="InterPro" id="IPR002110">
    <property type="entry name" value="Ankyrin_rpt"/>
</dbReference>
<organism evidence="4 5">
    <name type="scientific">Trichoglossum hirsutum</name>
    <dbReference type="NCBI Taxonomy" id="265104"/>
    <lineage>
        <taxon>Eukaryota</taxon>
        <taxon>Fungi</taxon>
        <taxon>Dikarya</taxon>
        <taxon>Ascomycota</taxon>
        <taxon>Pezizomycotina</taxon>
        <taxon>Geoglossomycetes</taxon>
        <taxon>Geoglossales</taxon>
        <taxon>Geoglossaceae</taxon>
        <taxon>Trichoglossum</taxon>
    </lineage>
</organism>
<dbReference type="GO" id="GO:0003723">
    <property type="term" value="F:RNA binding"/>
    <property type="evidence" value="ECO:0007669"/>
    <property type="project" value="TreeGrafter"/>
</dbReference>
<keyword evidence="2 3" id="KW-0040">ANK repeat</keyword>
<dbReference type="Proteomes" id="UP000750711">
    <property type="component" value="Unassembled WGS sequence"/>
</dbReference>
<dbReference type="PRINTS" id="PR01415">
    <property type="entry name" value="ANKYRIN"/>
</dbReference>
<dbReference type="PROSITE" id="PS50088">
    <property type="entry name" value="ANK_REPEAT"/>
    <property type="match status" value="11"/>
</dbReference>
<evidence type="ECO:0000313" key="4">
    <source>
        <dbReference type="EMBL" id="KAH0562061.1"/>
    </source>
</evidence>
<feature type="repeat" description="ANK" evidence="3">
    <location>
        <begin position="342"/>
        <end position="374"/>
    </location>
</feature>
<evidence type="ECO:0000313" key="5">
    <source>
        <dbReference type="Proteomes" id="UP000750711"/>
    </source>
</evidence>
<dbReference type="AlphaFoldDB" id="A0A9P8LCZ2"/>
<dbReference type="PANTHER" id="PTHR24141">
    <property type="entry name" value="2-5A-DEPENDENT RIBONUCLEASE"/>
    <property type="match status" value="1"/>
</dbReference>
<accession>A0A9P8LCZ2</accession>
<gene>
    <name evidence="4" type="ORF">GP486_003233</name>
</gene>
<reference evidence="4" key="1">
    <citation type="submission" date="2021-03" db="EMBL/GenBank/DDBJ databases">
        <title>Comparative genomics and phylogenomic investigation of the class Geoglossomycetes provide insights into ecological specialization and systematics.</title>
        <authorList>
            <person name="Melie T."/>
            <person name="Pirro S."/>
            <person name="Miller A.N."/>
            <person name="Quandt A."/>
        </authorList>
    </citation>
    <scope>NUCLEOTIDE SEQUENCE</scope>
    <source>
        <strain evidence="4">CAQ_001_2017</strain>
    </source>
</reference>
<dbReference type="InterPro" id="IPR036770">
    <property type="entry name" value="Ankyrin_rpt-contain_sf"/>
</dbReference>
<evidence type="ECO:0000256" key="2">
    <source>
        <dbReference type="ARBA" id="ARBA00023043"/>
    </source>
</evidence>
<feature type="repeat" description="ANK" evidence="3">
    <location>
        <begin position="639"/>
        <end position="671"/>
    </location>
</feature>
<keyword evidence="1" id="KW-0677">Repeat</keyword>
<feature type="repeat" description="ANK" evidence="3">
    <location>
        <begin position="507"/>
        <end position="539"/>
    </location>
</feature>